<keyword evidence="1" id="KW-1133">Transmembrane helix</keyword>
<dbReference type="Proteomes" id="UP000003042">
    <property type="component" value="Unassembled WGS sequence"/>
</dbReference>
<name>A0ABC9NIZ2_ESCAT</name>
<keyword evidence="1" id="KW-0472">Membrane</keyword>
<comment type="caution">
    <text evidence="2">The sequence shown here is derived from an EMBL/GenBank/DDBJ whole genome shotgun (WGS) entry which is preliminary data.</text>
</comment>
<dbReference type="EMBL" id="ABKX01000014">
    <property type="protein sequence ID" value="EDS90228.1"/>
    <property type="molecule type" value="Genomic_DNA"/>
</dbReference>
<evidence type="ECO:0000313" key="3">
    <source>
        <dbReference type="Proteomes" id="UP000003042"/>
    </source>
</evidence>
<keyword evidence="1" id="KW-0812">Transmembrane</keyword>
<reference evidence="2 3" key="1">
    <citation type="submission" date="2008-02" db="EMBL/GenBank/DDBJ databases">
        <title>Annotation of Escherichia albertii TW07627.</title>
        <authorList>
            <person name="Sutton G."/>
            <person name="Whittam T.S."/>
            <person name="Sebastian Y."/>
        </authorList>
    </citation>
    <scope>NUCLEOTIDE SEQUENCE [LARGE SCALE GENOMIC DNA]</scope>
    <source>
        <strain evidence="2 3">TW07627</strain>
    </source>
</reference>
<gene>
    <name evidence="2" type="ORF">ESCAB7627_1833</name>
</gene>
<proteinExistence type="predicted"/>
<dbReference type="AlphaFoldDB" id="A0ABC9NIZ2"/>
<organism evidence="2 3">
    <name type="scientific">Escherichia albertii (strain TW07627)</name>
    <dbReference type="NCBI Taxonomy" id="502347"/>
    <lineage>
        <taxon>Bacteria</taxon>
        <taxon>Pseudomonadati</taxon>
        <taxon>Pseudomonadota</taxon>
        <taxon>Gammaproteobacteria</taxon>
        <taxon>Enterobacterales</taxon>
        <taxon>Enterobacteriaceae</taxon>
        <taxon>Escherichia</taxon>
    </lineage>
</organism>
<protein>
    <submittedName>
        <fullName evidence="2">Uncharacterized protein</fullName>
    </submittedName>
</protein>
<evidence type="ECO:0000256" key="1">
    <source>
        <dbReference type="SAM" id="Phobius"/>
    </source>
</evidence>
<sequence>MDGILLGNCDTAFFSYVFIKAVFPHLRLFFLVINIDKFIYYC</sequence>
<accession>A0ABC9NIZ2</accession>
<feature type="transmembrane region" description="Helical" evidence="1">
    <location>
        <begin position="12"/>
        <end position="33"/>
    </location>
</feature>
<evidence type="ECO:0000313" key="2">
    <source>
        <dbReference type="EMBL" id="EDS90228.1"/>
    </source>
</evidence>